<comment type="caution">
    <text evidence="2">The sequence shown here is derived from an EMBL/GenBank/DDBJ whole genome shotgun (WGS) entry which is preliminary data.</text>
</comment>
<keyword evidence="3" id="KW-1185">Reference proteome</keyword>
<proteinExistence type="predicted"/>
<feature type="transmembrane region" description="Helical" evidence="1">
    <location>
        <begin position="37"/>
        <end position="55"/>
    </location>
</feature>
<evidence type="ECO:0000313" key="3">
    <source>
        <dbReference type="Proteomes" id="UP000326344"/>
    </source>
</evidence>
<organism evidence="2 3">
    <name type="scientific">Larkinella humicola</name>
    <dbReference type="NCBI Taxonomy" id="2607654"/>
    <lineage>
        <taxon>Bacteria</taxon>
        <taxon>Pseudomonadati</taxon>
        <taxon>Bacteroidota</taxon>
        <taxon>Cytophagia</taxon>
        <taxon>Cytophagales</taxon>
        <taxon>Spirosomataceae</taxon>
        <taxon>Larkinella</taxon>
    </lineage>
</organism>
<gene>
    <name evidence="2" type="ORF">F0P93_18560</name>
</gene>
<feature type="transmembrane region" description="Helical" evidence="1">
    <location>
        <begin position="75"/>
        <end position="98"/>
    </location>
</feature>
<evidence type="ECO:0000313" key="2">
    <source>
        <dbReference type="EMBL" id="KAA9353167.1"/>
    </source>
</evidence>
<name>A0A5N1JE10_9BACT</name>
<keyword evidence="1" id="KW-0472">Membrane</keyword>
<dbReference type="EMBL" id="VTWS01000004">
    <property type="protein sequence ID" value="KAA9353167.1"/>
    <property type="molecule type" value="Genomic_DNA"/>
</dbReference>
<dbReference type="Proteomes" id="UP000326344">
    <property type="component" value="Unassembled WGS sequence"/>
</dbReference>
<feature type="transmembrane region" description="Helical" evidence="1">
    <location>
        <begin position="142"/>
        <end position="167"/>
    </location>
</feature>
<accession>A0A5N1JE10</accession>
<protein>
    <submittedName>
        <fullName evidence="2">DUF4199 domain-containing protein</fullName>
    </submittedName>
</protein>
<sequence length="177" mass="19736">MKKIVLVSGLIAGIILTSVMAVSTAVCYTTNQYEGNMVLGYASMILAFSLIFVGVKNFRDNYNNRVISFGKAFKIGLYITLIASTMYVLSWLVEYYFFIPDFMEKYIAHAVNQAKIEGASQLELDKKAAEFSDYKEMYKTPVGVILLTYLEVLPVGLLISLICALLLKRKNQPGQAA</sequence>
<dbReference type="Pfam" id="PF13858">
    <property type="entry name" value="DUF4199"/>
    <property type="match status" value="1"/>
</dbReference>
<dbReference type="InterPro" id="IPR025250">
    <property type="entry name" value="DUF4199"/>
</dbReference>
<evidence type="ECO:0000256" key="1">
    <source>
        <dbReference type="SAM" id="Phobius"/>
    </source>
</evidence>
<keyword evidence="1" id="KW-0812">Transmembrane</keyword>
<dbReference type="RefSeq" id="WP_150878539.1">
    <property type="nucleotide sequence ID" value="NZ_VTWS01000004.1"/>
</dbReference>
<dbReference type="AlphaFoldDB" id="A0A5N1JE10"/>
<reference evidence="2 3" key="1">
    <citation type="submission" date="2019-09" db="EMBL/GenBank/DDBJ databases">
        <title>Genome Sequence of Larkinella sp MA1.</title>
        <authorList>
            <person name="Srinivasan S."/>
        </authorList>
    </citation>
    <scope>NUCLEOTIDE SEQUENCE [LARGE SCALE GENOMIC DNA]</scope>
    <source>
        <strain evidence="2 3">MA1</strain>
    </source>
</reference>
<keyword evidence="1" id="KW-1133">Transmembrane helix</keyword>